<evidence type="ECO:0000256" key="2">
    <source>
        <dbReference type="SAM" id="Phobius"/>
    </source>
</evidence>
<dbReference type="Pfam" id="PF00226">
    <property type="entry name" value="DnaJ"/>
    <property type="match status" value="1"/>
</dbReference>
<name>A0A914WKH2_9BILA</name>
<evidence type="ECO:0000313" key="4">
    <source>
        <dbReference type="Proteomes" id="UP000887566"/>
    </source>
</evidence>
<dbReference type="PROSITE" id="PS50076">
    <property type="entry name" value="DNAJ_2"/>
    <property type="match status" value="1"/>
</dbReference>
<organism evidence="4 5">
    <name type="scientific">Plectus sambesii</name>
    <dbReference type="NCBI Taxonomy" id="2011161"/>
    <lineage>
        <taxon>Eukaryota</taxon>
        <taxon>Metazoa</taxon>
        <taxon>Ecdysozoa</taxon>
        <taxon>Nematoda</taxon>
        <taxon>Chromadorea</taxon>
        <taxon>Plectida</taxon>
        <taxon>Plectina</taxon>
        <taxon>Plectoidea</taxon>
        <taxon>Plectidae</taxon>
        <taxon>Plectus</taxon>
    </lineage>
</organism>
<dbReference type="InterPro" id="IPR036869">
    <property type="entry name" value="J_dom_sf"/>
</dbReference>
<dbReference type="PRINTS" id="PR00625">
    <property type="entry name" value="JDOMAIN"/>
</dbReference>
<dbReference type="PANTHER" id="PTHR44825">
    <property type="match status" value="1"/>
</dbReference>
<evidence type="ECO:0000313" key="5">
    <source>
        <dbReference type="WBParaSite" id="PSAMB.scaffold4125size15622.g23474.t1"/>
    </source>
</evidence>
<feature type="transmembrane region" description="Helical" evidence="2">
    <location>
        <begin position="217"/>
        <end position="240"/>
    </location>
</feature>
<feature type="compositionally biased region" description="Basic and acidic residues" evidence="1">
    <location>
        <begin position="122"/>
        <end position="131"/>
    </location>
</feature>
<dbReference type="SMART" id="SM00271">
    <property type="entry name" value="DnaJ"/>
    <property type="match status" value="1"/>
</dbReference>
<proteinExistence type="predicted"/>
<feature type="region of interest" description="Disordered" evidence="1">
    <location>
        <begin position="122"/>
        <end position="150"/>
    </location>
</feature>
<evidence type="ECO:0000259" key="3">
    <source>
        <dbReference type="PROSITE" id="PS50076"/>
    </source>
</evidence>
<dbReference type="PANTHER" id="PTHR44825:SF1">
    <property type="entry name" value="DNAJ HOMOLOG SUBFAMILY C MEMBER 4"/>
    <property type="match status" value="1"/>
</dbReference>
<dbReference type="Proteomes" id="UP000887566">
    <property type="component" value="Unplaced"/>
</dbReference>
<dbReference type="Gene3D" id="1.10.287.110">
    <property type="entry name" value="DnaJ domain"/>
    <property type="match status" value="1"/>
</dbReference>
<protein>
    <submittedName>
        <fullName evidence="5">J domain-containing protein</fullName>
    </submittedName>
</protein>
<keyword evidence="2" id="KW-1133">Transmembrane helix</keyword>
<feature type="region of interest" description="Disordered" evidence="1">
    <location>
        <begin position="81"/>
        <end position="108"/>
    </location>
</feature>
<dbReference type="AlphaFoldDB" id="A0A914WKH2"/>
<dbReference type="InterPro" id="IPR001623">
    <property type="entry name" value="DnaJ_domain"/>
</dbReference>
<keyword evidence="2" id="KW-0812">Transmembrane</keyword>
<sequence length="323" mass="38366">MRDLMLLSSCWRCHRCQSIGRRLLFLASSASSSVIFDPAFVIQQRRFLRYPSPPERKRNYYEVLGVKRSATPKEIRDAYISQSKKLHPDRVASSQSSSDKGSSGREKFQELQEAYDVLRKPSTRTEYDQKLSEGSSGPRPPNPSNPNQAWNDYQRWMQQQQQYAQYQQQKQSWRMSDDPWENFRRAREQRYAEYQKFYAKQEPFRPRGGANDSPGLALFRFFLIITIATIIAHILQYNIYKQAFETRRKNLVERDEIARSYLRQAHIKRGIENGIVYPSEEDLGHILKQDIDDQALLRAETQRPREIREEERWMTAVMRDQRR</sequence>
<dbReference type="InterPro" id="IPR052763">
    <property type="entry name" value="DnaJ_C4"/>
</dbReference>
<keyword evidence="2" id="KW-0472">Membrane</keyword>
<dbReference type="CDD" id="cd06257">
    <property type="entry name" value="DnaJ"/>
    <property type="match status" value="1"/>
</dbReference>
<feature type="domain" description="J" evidence="3">
    <location>
        <begin position="59"/>
        <end position="131"/>
    </location>
</feature>
<reference evidence="5" key="1">
    <citation type="submission" date="2022-11" db="UniProtKB">
        <authorList>
            <consortium name="WormBaseParasite"/>
        </authorList>
    </citation>
    <scope>IDENTIFICATION</scope>
</reference>
<dbReference type="WBParaSite" id="PSAMB.scaffold4125size15622.g23474.t1">
    <property type="protein sequence ID" value="PSAMB.scaffold4125size15622.g23474.t1"/>
    <property type="gene ID" value="PSAMB.scaffold4125size15622.g23474"/>
</dbReference>
<evidence type="ECO:0000256" key="1">
    <source>
        <dbReference type="SAM" id="MobiDB-lite"/>
    </source>
</evidence>
<accession>A0A914WKH2</accession>
<keyword evidence="4" id="KW-1185">Reference proteome</keyword>
<dbReference type="SUPFAM" id="SSF46565">
    <property type="entry name" value="Chaperone J-domain"/>
    <property type="match status" value="1"/>
</dbReference>